<gene>
    <name evidence="2" type="ORF">ASZ78_015090</name>
</gene>
<comment type="caution">
    <text evidence="2">The sequence shown here is derived from an EMBL/GenBank/DDBJ whole genome shotgun (WGS) entry which is preliminary data.</text>
</comment>
<comment type="similarity">
    <text evidence="1">Belongs to the UPF0489 family.</text>
</comment>
<dbReference type="OrthoDB" id="418142at2759"/>
<dbReference type="STRING" id="9009.A0A226NM06"/>
<dbReference type="Pfam" id="PF12640">
    <property type="entry name" value="UPF0489"/>
    <property type="match status" value="1"/>
</dbReference>
<evidence type="ECO:0000256" key="1">
    <source>
        <dbReference type="ARBA" id="ARBA00007099"/>
    </source>
</evidence>
<evidence type="ECO:0000313" key="3">
    <source>
        <dbReference type="Proteomes" id="UP000198323"/>
    </source>
</evidence>
<protein>
    <recommendedName>
        <fullName evidence="4">CE022 protein</fullName>
    </recommendedName>
</protein>
<dbReference type="EMBL" id="MCFN01000016">
    <property type="protein sequence ID" value="OXB68390.1"/>
    <property type="molecule type" value="Genomic_DNA"/>
</dbReference>
<name>A0A226NM06_CALSU</name>
<dbReference type="AlphaFoldDB" id="A0A226NM06"/>
<evidence type="ECO:0000313" key="2">
    <source>
        <dbReference type="EMBL" id="OXB68390.1"/>
    </source>
</evidence>
<dbReference type="PANTHER" id="PTHR13225:SF3">
    <property type="entry name" value="UPF0489 PROTEIN C5ORF22"/>
    <property type="match status" value="1"/>
</dbReference>
<dbReference type="Proteomes" id="UP000198323">
    <property type="component" value="Unassembled WGS sequence"/>
</dbReference>
<evidence type="ECO:0008006" key="4">
    <source>
        <dbReference type="Google" id="ProtNLM"/>
    </source>
</evidence>
<sequence length="315" mass="35181">MSGAAAAGGPRPRAAGLRAYPALPVWVAEDHQDVLPFIYRAIGSKHLPASNISFVHLDSHPDLLIPVNMPADTVFDKEALFSELSIENWIMPAVYAGHISQVVWLHPPWAQQISEGKHNFLVGKDTSTTTIRVTEYELLQELYSFKKPHGNATEEDLLDCVENRVHQLEDLEAAFADFCDNDDEETLQKWASYPGLKPLVQLVHSLKSRMESPDYEMVGHCVKEEKVHQAGLTCDYVELPHHVSTKEEIEGLLQSVKVLLNNMPKPTLVTIARSSLDDYCPSEQVDIIQEKVLSLLGLVYGALDVHLDYSDNSSF</sequence>
<keyword evidence="3" id="KW-1185">Reference proteome</keyword>
<reference evidence="2 3" key="1">
    <citation type="submission" date="2016-07" db="EMBL/GenBank/DDBJ databases">
        <title>Disparate Historic Effective Population Sizes Predicted by Modern Levels of Genome Diversity for the Scaled Quail (Callipepla squamata) and the Northern Bobwhite (Colinus virginianus): Inferences from First and Second Generation Draft Genome Assemblies for Sympatric New World Quail.</title>
        <authorList>
            <person name="Oldeschulte D.L."/>
            <person name="Halley Y.A."/>
            <person name="Bhattarai E.K."/>
            <person name="Brashear W.A."/>
            <person name="Hill J."/>
            <person name="Metz R.P."/>
            <person name="Johnson C.D."/>
            <person name="Rollins D."/>
            <person name="Peterson M.J."/>
            <person name="Bickhart D.M."/>
            <person name="Decker J.E."/>
            <person name="Seabury C.M."/>
        </authorList>
    </citation>
    <scope>NUCLEOTIDE SEQUENCE [LARGE SCALE GENOMIC DNA]</scope>
    <source>
        <strain evidence="2 3">Texas</strain>
        <tissue evidence="2">Leg muscle</tissue>
    </source>
</reference>
<dbReference type="PANTHER" id="PTHR13225">
    <property type="entry name" value="MISEXPRESSION SUPPRESSOR OF RAS 6"/>
    <property type="match status" value="1"/>
</dbReference>
<accession>A0A226NM06</accession>
<dbReference type="InterPro" id="IPR024131">
    <property type="entry name" value="UPF0489"/>
</dbReference>
<organism evidence="2 3">
    <name type="scientific">Callipepla squamata</name>
    <name type="common">Scaled quail</name>
    <dbReference type="NCBI Taxonomy" id="9009"/>
    <lineage>
        <taxon>Eukaryota</taxon>
        <taxon>Metazoa</taxon>
        <taxon>Chordata</taxon>
        <taxon>Craniata</taxon>
        <taxon>Vertebrata</taxon>
        <taxon>Euteleostomi</taxon>
        <taxon>Archelosauria</taxon>
        <taxon>Archosauria</taxon>
        <taxon>Dinosauria</taxon>
        <taxon>Saurischia</taxon>
        <taxon>Theropoda</taxon>
        <taxon>Coelurosauria</taxon>
        <taxon>Aves</taxon>
        <taxon>Neognathae</taxon>
        <taxon>Galloanserae</taxon>
        <taxon>Galliformes</taxon>
        <taxon>Odontophoridae</taxon>
        <taxon>Callipepla</taxon>
    </lineage>
</organism>
<proteinExistence type="inferred from homology"/>